<dbReference type="EMBL" id="SMKU01000441">
    <property type="protein sequence ID" value="TDD64469.1"/>
    <property type="molecule type" value="Genomic_DNA"/>
</dbReference>
<keyword evidence="2" id="KW-0547">Nucleotide-binding</keyword>
<evidence type="ECO:0000259" key="7">
    <source>
        <dbReference type="PROSITE" id="PS50011"/>
    </source>
</evidence>
<evidence type="ECO:0000256" key="5">
    <source>
        <dbReference type="SAM" id="MobiDB-lite"/>
    </source>
</evidence>
<dbReference type="InterPro" id="IPR011009">
    <property type="entry name" value="Kinase-like_dom_sf"/>
</dbReference>
<keyword evidence="6" id="KW-0812">Transmembrane</keyword>
<keyword evidence="1" id="KW-0808">Transferase</keyword>
<dbReference type="OrthoDB" id="155383at2"/>
<dbReference type="Gene3D" id="1.10.510.10">
    <property type="entry name" value="Transferase(Phosphotransferase) domain 1"/>
    <property type="match status" value="1"/>
</dbReference>
<dbReference type="GO" id="GO:0005524">
    <property type="term" value="F:ATP binding"/>
    <property type="evidence" value="ECO:0007669"/>
    <property type="project" value="UniProtKB-KW"/>
</dbReference>
<organism evidence="8 9">
    <name type="scientific">Actinomadura rubrisoli</name>
    <dbReference type="NCBI Taxonomy" id="2530368"/>
    <lineage>
        <taxon>Bacteria</taxon>
        <taxon>Bacillati</taxon>
        <taxon>Actinomycetota</taxon>
        <taxon>Actinomycetes</taxon>
        <taxon>Streptosporangiales</taxon>
        <taxon>Thermomonosporaceae</taxon>
        <taxon>Actinomadura</taxon>
    </lineage>
</organism>
<dbReference type="AlphaFoldDB" id="A0A4R5A1T1"/>
<dbReference type="InterPro" id="IPR002372">
    <property type="entry name" value="PQQ_rpt_dom"/>
</dbReference>
<dbReference type="GO" id="GO:0004674">
    <property type="term" value="F:protein serine/threonine kinase activity"/>
    <property type="evidence" value="ECO:0007669"/>
    <property type="project" value="TreeGrafter"/>
</dbReference>
<dbReference type="Gene3D" id="3.30.200.20">
    <property type="entry name" value="Phosphorylase Kinase, domain 1"/>
    <property type="match status" value="1"/>
</dbReference>
<dbReference type="InterPro" id="IPR015943">
    <property type="entry name" value="WD40/YVTN_repeat-like_dom_sf"/>
</dbReference>
<evidence type="ECO:0000313" key="8">
    <source>
        <dbReference type="EMBL" id="TDD64469.1"/>
    </source>
</evidence>
<reference evidence="8 9" key="1">
    <citation type="submission" date="2019-03" db="EMBL/GenBank/DDBJ databases">
        <title>Draft genome sequences of novel Actinobacteria.</title>
        <authorList>
            <person name="Sahin N."/>
            <person name="Ay H."/>
            <person name="Saygin H."/>
        </authorList>
    </citation>
    <scope>NUCLEOTIDE SEQUENCE [LARGE SCALE GENOMIC DNA]</scope>
    <source>
        <strain evidence="8 9">H3C3</strain>
    </source>
</reference>
<evidence type="ECO:0000256" key="2">
    <source>
        <dbReference type="ARBA" id="ARBA00022741"/>
    </source>
</evidence>
<keyword evidence="3" id="KW-0418">Kinase</keyword>
<dbReference type="Pfam" id="PF00069">
    <property type="entry name" value="Pkinase"/>
    <property type="match status" value="1"/>
</dbReference>
<dbReference type="Gene3D" id="2.130.10.10">
    <property type="entry name" value="YVTN repeat-like/Quinoprotein amine dehydrogenase"/>
    <property type="match status" value="1"/>
</dbReference>
<dbReference type="SUPFAM" id="SSF50998">
    <property type="entry name" value="Quinoprotein alcohol dehydrogenase-like"/>
    <property type="match status" value="2"/>
</dbReference>
<dbReference type="CDD" id="cd14014">
    <property type="entry name" value="STKc_PknB_like"/>
    <property type="match status" value="1"/>
</dbReference>
<name>A0A4R5A1T1_9ACTN</name>
<proteinExistence type="predicted"/>
<dbReference type="InterPro" id="IPR008271">
    <property type="entry name" value="Ser/Thr_kinase_AS"/>
</dbReference>
<gene>
    <name evidence="8" type="ORF">E1298_42370</name>
</gene>
<dbReference type="InterPro" id="IPR000719">
    <property type="entry name" value="Prot_kinase_dom"/>
</dbReference>
<dbReference type="PROSITE" id="PS50011">
    <property type="entry name" value="PROTEIN_KINASE_DOM"/>
    <property type="match status" value="1"/>
</dbReference>
<accession>A0A4R5A1T1</accession>
<evidence type="ECO:0000256" key="4">
    <source>
        <dbReference type="ARBA" id="ARBA00022840"/>
    </source>
</evidence>
<protein>
    <recommendedName>
        <fullName evidence="7">Protein kinase domain-containing protein</fullName>
    </recommendedName>
</protein>
<dbReference type="SUPFAM" id="SSF56112">
    <property type="entry name" value="Protein kinase-like (PK-like)"/>
    <property type="match status" value="1"/>
</dbReference>
<feature type="domain" description="Protein kinase" evidence="7">
    <location>
        <begin position="1"/>
        <end position="244"/>
    </location>
</feature>
<feature type="non-terminal residue" evidence="8">
    <location>
        <position position="1"/>
    </location>
</feature>
<dbReference type="InterPro" id="IPR018391">
    <property type="entry name" value="PQQ_b-propeller_rpt"/>
</dbReference>
<dbReference type="PROSITE" id="PS00108">
    <property type="entry name" value="PROTEIN_KINASE_ST"/>
    <property type="match status" value="1"/>
</dbReference>
<dbReference type="Pfam" id="PF13360">
    <property type="entry name" value="PQQ_2"/>
    <property type="match status" value="2"/>
</dbReference>
<feature type="region of interest" description="Disordered" evidence="5">
    <location>
        <begin position="263"/>
        <end position="296"/>
    </location>
</feature>
<keyword evidence="6" id="KW-0472">Membrane</keyword>
<evidence type="ECO:0000313" key="9">
    <source>
        <dbReference type="Proteomes" id="UP000294513"/>
    </source>
</evidence>
<sequence>VYLGRSPGGRRVAVKVVRRSFAGDPRYAARFRREVDAARKVTGAFTAPVLDADPDAATPWLVTAYLPGMSLREAVAGSGALPPDAVRTLAAGLAEALAAIHGAGVVHRDLKPGNVMLTADGPRVIDFGIARPEDATAITRVGAPIGTPGFMAPEQLRAERAGPAADVFAMGATLVYAATGAEPFGSGPPRSRDLRAMTGRADLDAITEPWLLDLVERCLRVAPEDRPSAVKVLELLGPPDEDALSPLAARWLPPPIAKEIDHRTAEAGSPPGSPAPPHRAPTLAPDDAVQETAPPAERVGRRALLAGAGAGAGVLAAGGLGTVLWRRARGRDRDRNGGSGARTPGRSRAPEGPPPEAVPRWTRRVSDDYLELAAADGVVLANGSDGDEILHALDARTGKVLWKRDGGSSGILHRGVAYLSLNEATEISAVRARSGRTLWTYSAPFGEYPGAGLAVTDPVVSFGSDRVTALNLDDGRRRWTAKTVGRERVAAADGLVLALSSKELVGLDARTGRKRWRYPMDFADYQLIGDGLAFACDRFGTLHAVRADTGALVWRRGEVAGWGCQVGGGRLYVEGHDGEVLALDSGTGRQVWSRRLARFENDPRGQATALSLDGAMLYVTCTDGNLYALSAADGRVQWKYGAEEPNRIQPVSTGGLVFICTRDGRVQAVAPPAAAPDRNGGPRATP</sequence>
<evidence type="ECO:0000256" key="6">
    <source>
        <dbReference type="SAM" id="Phobius"/>
    </source>
</evidence>
<feature type="region of interest" description="Disordered" evidence="5">
    <location>
        <begin position="328"/>
        <end position="360"/>
    </location>
</feature>
<dbReference type="Gene3D" id="2.40.10.480">
    <property type="match status" value="2"/>
</dbReference>
<dbReference type="InterPro" id="IPR011047">
    <property type="entry name" value="Quinoprotein_ADH-like_sf"/>
</dbReference>
<dbReference type="SMART" id="SM00220">
    <property type="entry name" value="S_TKc"/>
    <property type="match status" value="1"/>
</dbReference>
<keyword evidence="9" id="KW-1185">Reference proteome</keyword>
<evidence type="ECO:0000256" key="1">
    <source>
        <dbReference type="ARBA" id="ARBA00022679"/>
    </source>
</evidence>
<dbReference type="RefSeq" id="WP_131903029.1">
    <property type="nucleotide sequence ID" value="NZ_SMKU01000441.1"/>
</dbReference>
<feature type="transmembrane region" description="Helical" evidence="6">
    <location>
        <begin position="303"/>
        <end position="325"/>
    </location>
</feature>
<keyword evidence="4" id="KW-0067">ATP-binding</keyword>
<dbReference type="PANTHER" id="PTHR43289">
    <property type="entry name" value="MITOGEN-ACTIVATED PROTEIN KINASE KINASE KINASE 20-RELATED"/>
    <property type="match status" value="1"/>
</dbReference>
<dbReference type="PANTHER" id="PTHR43289:SF34">
    <property type="entry name" value="SERINE_THREONINE-PROTEIN KINASE YBDM-RELATED"/>
    <property type="match status" value="1"/>
</dbReference>
<dbReference type="Proteomes" id="UP000294513">
    <property type="component" value="Unassembled WGS sequence"/>
</dbReference>
<keyword evidence="6" id="KW-1133">Transmembrane helix</keyword>
<comment type="caution">
    <text evidence="8">The sequence shown here is derived from an EMBL/GenBank/DDBJ whole genome shotgun (WGS) entry which is preliminary data.</text>
</comment>
<evidence type="ECO:0000256" key="3">
    <source>
        <dbReference type="ARBA" id="ARBA00022777"/>
    </source>
</evidence>
<dbReference type="SMART" id="SM00564">
    <property type="entry name" value="PQQ"/>
    <property type="match status" value="6"/>
</dbReference>